<dbReference type="NCBIfam" id="TIGR01469">
    <property type="entry name" value="cobA_cysG_Cterm"/>
    <property type="match status" value="1"/>
</dbReference>
<dbReference type="Gene3D" id="3.30.950.10">
    <property type="entry name" value="Methyltransferase, Cobalt-precorrin-4 Transmethylase, Domain 2"/>
    <property type="match status" value="1"/>
</dbReference>
<dbReference type="InterPro" id="IPR014777">
    <property type="entry name" value="4pyrrole_Mease_sub1"/>
</dbReference>
<dbReference type="NCBIfam" id="NF004790">
    <property type="entry name" value="PRK06136.1"/>
    <property type="match status" value="1"/>
</dbReference>
<dbReference type="EMBL" id="FNTH01000001">
    <property type="protein sequence ID" value="SEE48148.1"/>
    <property type="molecule type" value="Genomic_DNA"/>
</dbReference>
<feature type="domain" description="Tetrapyrrole methylase" evidence="9">
    <location>
        <begin position="5"/>
        <end position="217"/>
    </location>
</feature>
<dbReference type="Gene3D" id="3.40.1010.10">
    <property type="entry name" value="Cobalt-precorrin-4 Transmethylase, Domain 1"/>
    <property type="match status" value="1"/>
</dbReference>
<dbReference type="Proteomes" id="UP000198992">
    <property type="component" value="Unassembled WGS sequence"/>
</dbReference>
<dbReference type="RefSeq" id="WP_092125357.1">
    <property type="nucleotide sequence ID" value="NZ_FNTH01000001.1"/>
</dbReference>
<evidence type="ECO:0000313" key="10">
    <source>
        <dbReference type="EMBL" id="SEE48148.1"/>
    </source>
</evidence>
<evidence type="ECO:0000256" key="8">
    <source>
        <dbReference type="RuleBase" id="RU003960"/>
    </source>
</evidence>
<dbReference type="InterPro" id="IPR014776">
    <property type="entry name" value="4pyrrole_Mease_sub2"/>
</dbReference>
<dbReference type="OrthoDB" id="9815856at2"/>
<dbReference type="AlphaFoldDB" id="A0A1H5J961"/>
<dbReference type="SUPFAM" id="SSF53790">
    <property type="entry name" value="Tetrapyrrole methylase"/>
    <property type="match status" value="1"/>
</dbReference>
<dbReference type="CDD" id="cd11642">
    <property type="entry name" value="SUMT"/>
    <property type="match status" value="1"/>
</dbReference>
<dbReference type="PROSITE" id="PS00840">
    <property type="entry name" value="SUMT_2"/>
    <property type="match status" value="1"/>
</dbReference>
<evidence type="ECO:0000256" key="4">
    <source>
        <dbReference type="ARBA" id="ARBA00022679"/>
    </source>
</evidence>
<keyword evidence="6" id="KW-0627">Porphyrin biosynthesis</keyword>
<reference evidence="10 11" key="1">
    <citation type="submission" date="2016-10" db="EMBL/GenBank/DDBJ databases">
        <authorList>
            <person name="de Groot N.N."/>
        </authorList>
    </citation>
    <scope>NUCLEOTIDE SEQUENCE [LARGE SCALE GENOMIC DNA]</scope>
    <source>
        <strain evidence="10 11">MT12</strain>
    </source>
</reference>
<keyword evidence="3 8" id="KW-0489">Methyltransferase</keyword>
<dbReference type="InterPro" id="IPR000878">
    <property type="entry name" value="4pyrrol_Mease"/>
</dbReference>
<evidence type="ECO:0000256" key="6">
    <source>
        <dbReference type="ARBA" id="ARBA00023244"/>
    </source>
</evidence>
<dbReference type="InterPro" id="IPR035996">
    <property type="entry name" value="4pyrrol_Methylase_sf"/>
</dbReference>
<evidence type="ECO:0000256" key="7">
    <source>
        <dbReference type="ARBA" id="ARBA00025705"/>
    </source>
</evidence>
<protein>
    <recommendedName>
        <fullName evidence="2">uroporphyrinogen-III C-methyltransferase</fullName>
        <ecNumber evidence="2">2.1.1.107</ecNumber>
    </recommendedName>
</protein>
<dbReference type="InterPro" id="IPR050161">
    <property type="entry name" value="Siro_Cobalamin_biosynth"/>
</dbReference>
<dbReference type="PANTHER" id="PTHR45790">
    <property type="entry name" value="SIROHEME SYNTHASE-RELATED"/>
    <property type="match status" value="1"/>
</dbReference>
<dbReference type="InterPro" id="IPR003043">
    <property type="entry name" value="Uropor_MeTrfase_CS"/>
</dbReference>
<evidence type="ECO:0000256" key="1">
    <source>
        <dbReference type="ARBA" id="ARBA00005879"/>
    </source>
</evidence>
<dbReference type="EC" id="2.1.1.107" evidence="2"/>
<dbReference type="GO" id="GO:0032259">
    <property type="term" value="P:methylation"/>
    <property type="evidence" value="ECO:0007669"/>
    <property type="project" value="UniProtKB-KW"/>
</dbReference>
<evidence type="ECO:0000259" key="9">
    <source>
        <dbReference type="Pfam" id="PF00590"/>
    </source>
</evidence>
<evidence type="ECO:0000256" key="3">
    <source>
        <dbReference type="ARBA" id="ARBA00022603"/>
    </source>
</evidence>
<evidence type="ECO:0000313" key="11">
    <source>
        <dbReference type="Proteomes" id="UP000198992"/>
    </source>
</evidence>
<dbReference type="UniPathway" id="UPA00262">
    <property type="reaction ID" value="UER00211"/>
</dbReference>
<evidence type="ECO:0000256" key="5">
    <source>
        <dbReference type="ARBA" id="ARBA00022691"/>
    </source>
</evidence>
<dbReference type="PANTHER" id="PTHR45790:SF3">
    <property type="entry name" value="S-ADENOSYL-L-METHIONINE-DEPENDENT UROPORPHYRINOGEN III METHYLTRANSFERASE, CHLOROPLASTIC"/>
    <property type="match status" value="1"/>
</dbReference>
<dbReference type="Pfam" id="PF00590">
    <property type="entry name" value="TP_methylase"/>
    <property type="match status" value="1"/>
</dbReference>
<dbReference type="GO" id="GO:0019354">
    <property type="term" value="P:siroheme biosynthetic process"/>
    <property type="evidence" value="ECO:0007669"/>
    <property type="project" value="UniProtKB-UniPathway"/>
</dbReference>
<dbReference type="InterPro" id="IPR006366">
    <property type="entry name" value="CobA/CysG_C"/>
</dbReference>
<comment type="pathway">
    <text evidence="7">Porphyrin-containing compound metabolism; siroheme biosynthesis; precorrin-2 from uroporphyrinogen III: step 1/1.</text>
</comment>
<keyword evidence="5" id="KW-0949">S-adenosyl-L-methionine</keyword>
<organism evidence="10 11">
    <name type="scientific">Bradyrhizobium erythrophlei</name>
    <dbReference type="NCBI Taxonomy" id="1437360"/>
    <lineage>
        <taxon>Bacteria</taxon>
        <taxon>Pseudomonadati</taxon>
        <taxon>Pseudomonadota</taxon>
        <taxon>Alphaproteobacteria</taxon>
        <taxon>Hyphomicrobiales</taxon>
        <taxon>Nitrobacteraceae</taxon>
        <taxon>Bradyrhizobium</taxon>
    </lineage>
</organism>
<dbReference type="PROSITE" id="PS00839">
    <property type="entry name" value="SUMT_1"/>
    <property type="match status" value="1"/>
</dbReference>
<proteinExistence type="inferred from homology"/>
<name>A0A1H5J961_9BRAD</name>
<dbReference type="FunFam" id="3.40.1010.10:FF:000001">
    <property type="entry name" value="Siroheme synthase"/>
    <property type="match status" value="1"/>
</dbReference>
<dbReference type="GO" id="GO:0004851">
    <property type="term" value="F:uroporphyrin-III C-methyltransferase activity"/>
    <property type="evidence" value="ECO:0007669"/>
    <property type="project" value="UniProtKB-EC"/>
</dbReference>
<gene>
    <name evidence="10" type="ORF">SAMN05444164_8285</name>
</gene>
<sequence length="242" mass="25036">MSGFVSFVSAGPGDPELLTMKGAARLREADVVLYDDLASGAILDLARSGANLVAVGKRAGRLSAKQHHVSRLLVDYAAAGVRVVRLKSGDAGIFGRLEEEIEALRAAGIGYEIIPGVTSASVAAAQAGIPLTRRLTSRRVQFVTGADVTGELPADLNWAALADPEATTVVYMGRRTFPALAARLIAHGLAPDTPALLAESLGHADERLVRTTIAELAERLTHAGAATAAAVILFGALAPEQG</sequence>
<accession>A0A1H5J961</accession>
<comment type="similarity">
    <text evidence="1 8">Belongs to the precorrin methyltransferase family.</text>
</comment>
<evidence type="ECO:0000256" key="2">
    <source>
        <dbReference type="ARBA" id="ARBA00012162"/>
    </source>
</evidence>
<keyword evidence="4 8" id="KW-0808">Transferase</keyword>